<feature type="domain" description="CTCK" evidence="5">
    <location>
        <begin position="698"/>
        <end position="785"/>
    </location>
</feature>
<feature type="domain" description="VWFD" evidence="7">
    <location>
        <begin position="116"/>
        <end position="297"/>
    </location>
</feature>
<evidence type="ECO:0000256" key="4">
    <source>
        <dbReference type="PROSITE-ProRule" id="PRU00039"/>
    </source>
</evidence>
<dbReference type="SMART" id="SM00041">
    <property type="entry name" value="CT"/>
    <property type="match status" value="1"/>
</dbReference>
<dbReference type="InterPro" id="IPR006207">
    <property type="entry name" value="Cys_knot_C"/>
</dbReference>
<dbReference type="PROSITE" id="PS01225">
    <property type="entry name" value="CTCK_2"/>
    <property type="match status" value="1"/>
</dbReference>
<dbReference type="SMART" id="SM00216">
    <property type="entry name" value="VWD"/>
    <property type="match status" value="1"/>
</dbReference>
<feature type="disulfide bond" evidence="4">
    <location>
        <begin position="727"/>
        <end position="779"/>
    </location>
</feature>
<reference evidence="8" key="1">
    <citation type="submission" date="2025-08" db="UniProtKB">
        <authorList>
            <consortium name="Ensembl"/>
        </authorList>
    </citation>
    <scope>IDENTIFICATION</scope>
</reference>
<reference evidence="8" key="2">
    <citation type="submission" date="2025-09" db="UniProtKB">
        <authorList>
            <consortium name="Ensembl"/>
        </authorList>
    </citation>
    <scope>IDENTIFICATION</scope>
</reference>
<dbReference type="SUPFAM" id="SSF57603">
    <property type="entry name" value="FnI-like domain"/>
    <property type="match status" value="1"/>
</dbReference>
<dbReference type="GO" id="GO:0005615">
    <property type="term" value="C:extracellular space"/>
    <property type="evidence" value="ECO:0007669"/>
    <property type="project" value="TreeGrafter"/>
</dbReference>
<keyword evidence="1" id="KW-0677">Repeat</keyword>
<evidence type="ECO:0000256" key="2">
    <source>
        <dbReference type="ARBA" id="ARBA00023157"/>
    </source>
</evidence>
<name>A0A3B3RT14_9TELE</name>
<dbReference type="Ensembl" id="ENSPKIT00000002290.1">
    <property type="protein sequence ID" value="ENSPKIP00000021649.1"/>
    <property type="gene ID" value="ENSPKIG00000005969.1"/>
</dbReference>
<protein>
    <submittedName>
        <fullName evidence="8">Intestinal mucin-like protein</fullName>
    </submittedName>
</protein>
<dbReference type="InterPro" id="IPR014853">
    <property type="entry name" value="VWF/SSPO/ZAN-like_Cys-rich_dom"/>
</dbReference>
<evidence type="ECO:0000256" key="3">
    <source>
        <dbReference type="ARBA" id="ARBA00023180"/>
    </source>
</evidence>
<feature type="disulfide bond" evidence="4">
    <location>
        <begin position="712"/>
        <end position="761"/>
    </location>
</feature>
<dbReference type="InterPro" id="IPR001007">
    <property type="entry name" value="VWF_dom"/>
</dbReference>
<accession>A0A3B3RT14</accession>
<dbReference type="Proteomes" id="UP000261540">
    <property type="component" value="Unplaced"/>
</dbReference>
<dbReference type="PROSITE" id="PS01185">
    <property type="entry name" value="CTCK_1"/>
    <property type="match status" value="1"/>
</dbReference>
<organism evidence="8 9">
    <name type="scientific">Paramormyrops kingsleyae</name>
    <dbReference type="NCBI Taxonomy" id="1676925"/>
    <lineage>
        <taxon>Eukaryota</taxon>
        <taxon>Metazoa</taxon>
        <taxon>Chordata</taxon>
        <taxon>Craniata</taxon>
        <taxon>Vertebrata</taxon>
        <taxon>Euteleostomi</taxon>
        <taxon>Actinopterygii</taxon>
        <taxon>Neopterygii</taxon>
        <taxon>Teleostei</taxon>
        <taxon>Osteoglossocephala</taxon>
        <taxon>Osteoglossomorpha</taxon>
        <taxon>Osteoglossiformes</taxon>
        <taxon>Mormyridae</taxon>
        <taxon>Paramormyrops</taxon>
    </lineage>
</organism>
<dbReference type="SMART" id="SM00832">
    <property type="entry name" value="C8"/>
    <property type="match status" value="1"/>
</dbReference>
<dbReference type="InterPro" id="IPR001846">
    <property type="entry name" value="VWF_type-D"/>
</dbReference>
<evidence type="ECO:0000259" key="6">
    <source>
        <dbReference type="PROSITE" id="PS50184"/>
    </source>
</evidence>
<keyword evidence="3" id="KW-0325">Glycoprotein</keyword>
<dbReference type="SMART" id="SM00214">
    <property type="entry name" value="VWC"/>
    <property type="match status" value="2"/>
</dbReference>
<dbReference type="InterPro" id="IPR050780">
    <property type="entry name" value="Mucin_vWF_Thrombospondin_sf"/>
</dbReference>
<dbReference type="AlphaFoldDB" id="A0A3B3RT14"/>
<dbReference type="Gene3D" id="2.10.25.10">
    <property type="entry name" value="Laminin"/>
    <property type="match status" value="1"/>
</dbReference>
<proteinExistence type="predicted"/>
<evidence type="ECO:0000313" key="8">
    <source>
        <dbReference type="Ensembl" id="ENSPKIP00000021649.1"/>
    </source>
</evidence>
<dbReference type="SUPFAM" id="SSF57567">
    <property type="entry name" value="Serine protease inhibitors"/>
    <property type="match status" value="1"/>
</dbReference>
<dbReference type="PANTHER" id="PTHR11339:SF371">
    <property type="entry name" value="MUCIN-2"/>
    <property type="match status" value="1"/>
</dbReference>
<keyword evidence="9" id="KW-1185">Reference proteome</keyword>
<dbReference type="KEGG" id="pki:111843491"/>
<dbReference type="PROSITE" id="PS51233">
    <property type="entry name" value="VWFD"/>
    <property type="match status" value="1"/>
</dbReference>
<keyword evidence="2 4" id="KW-1015">Disulfide bond</keyword>
<evidence type="ECO:0000259" key="7">
    <source>
        <dbReference type="PROSITE" id="PS51233"/>
    </source>
</evidence>
<dbReference type="GeneTree" id="ENSGT00940000163235"/>
<sequence length="798" mass="88017">MPLYNVTDYDGWCFSAFCTETCGIVKHFAPCSTAVTSSPTSPTTVPKLNCLNTYPPRKNGESWRSGNCSTNTCVNGSIIVTKTQCKPTKTPVCVNGYSPVKVYDDSGCCFQEECRCLCSGWGDPHYITFDGTYYPFQGNCSYVLVKEIYPKYNFSVIIQNYYCDAPDHLSCPQSLTVYYKSYEIMMTQKDINGIFKNLVYINNKQIFPAYKNSDFSITDNGIDTLLYIPDINAWVSFRGLMFSIDLPYSKFFNNTEGQCGTCDNNRTDDCLLPNGTVISSCPKMANHWKVHDNETCPPPVNPTPPPHPPVCNRTICELLKSKVFEKCHKVIPYEPYYEGCSFDVCHMPVPIGCSTLQMYASLCAAAGICVDWRNQTHGVCAYKCQAPKVYEPCGPLVEPTCNLRYNKMFFSSKNEYSIIRNMFGEGCYCPPGSTLMSPKSDVCMKSCDVCMLPNGQWKEAGSVWTIGCDTCECLNNTLTIDCEPMECPYQPPLHCNQEGQVLVTEEVDCCPKAKCACNSSLCSPKNFTCDVGFTKEIIMGPCCPIYFCVPMGVCVFNNTPYQPGDSVPEGPCVDCVCGASTVDPNTKLHVIECTPKVCDLHCSEGYEYQDVAGQCCGRCVQASCIVHLPSQTVHIVQPGTVWAAPNDPCIKYECAKIGNQFITTEYIKICPFFNPASCIPGTVKTGADGCCPTCVQKCNVTTNSTYLVSNGCRSSNQVILTTCKGSCDTSSVYSLQSRTMEYTCSCCQEITTTEKQVEMTCPDGSTFTYTYLNIEQCGCVQNECPAKAAGSSSILKKP</sequence>
<dbReference type="PROSITE" id="PS50184">
    <property type="entry name" value="VWFC_2"/>
    <property type="match status" value="2"/>
</dbReference>
<comment type="caution">
    <text evidence="4">Lacks conserved residue(s) required for the propagation of feature annotation.</text>
</comment>
<feature type="domain" description="VWFC" evidence="6">
    <location>
        <begin position="552"/>
        <end position="620"/>
    </location>
</feature>
<dbReference type="Pfam" id="PF08742">
    <property type="entry name" value="C8"/>
    <property type="match status" value="1"/>
</dbReference>
<evidence type="ECO:0000256" key="1">
    <source>
        <dbReference type="ARBA" id="ARBA00022737"/>
    </source>
</evidence>
<feature type="disulfide bond" evidence="4">
    <location>
        <begin position="723"/>
        <end position="777"/>
    </location>
</feature>
<evidence type="ECO:0000259" key="5">
    <source>
        <dbReference type="PROSITE" id="PS01225"/>
    </source>
</evidence>
<dbReference type="InterPro" id="IPR036084">
    <property type="entry name" value="Ser_inhib-like_sf"/>
</dbReference>
<dbReference type="Pfam" id="PF00094">
    <property type="entry name" value="VWD"/>
    <property type="match status" value="1"/>
</dbReference>
<dbReference type="STRING" id="1676925.ENSPKIP00000021649"/>
<feature type="domain" description="VWFC" evidence="6">
    <location>
        <begin position="448"/>
        <end position="516"/>
    </location>
</feature>
<evidence type="ECO:0000313" key="9">
    <source>
        <dbReference type="Proteomes" id="UP000261540"/>
    </source>
</evidence>
<dbReference type="GO" id="GO:0031012">
    <property type="term" value="C:extracellular matrix"/>
    <property type="evidence" value="ECO:0007669"/>
    <property type="project" value="TreeGrafter"/>
</dbReference>
<dbReference type="PANTHER" id="PTHR11339">
    <property type="entry name" value="EXTRACELLULAR MATRIX GLYCOPROTEIN RELATED"/>
    <property type="match status" value="1"/>
</dbReference>
<dbReference type="OrthoDB" id="10071893at2759"/>